<gene>
    <name evidence="2" type="ORF">HNR49_002529</name>
</gene>
<reference evidence="2" key="1">
    <citation type="submission" date="2020-08" db="EMBL/GenBank/DDBJ databases">
        <title>Genomic Encyclopedia of Type Strains, Phase IV (KMG-IV): sequencing the most valuable type-strain genomes for metagenomic binning, comparative biology and taxonomic classification.</title>
        <authorList>
            <person name="Goeker M."/>
        </authorList>
    </citation>
    <scope>NUCLEOTIDE SEQUENCE</scope>
    <source>
        <strain evidence="2">DSM 669</strain>
    </source>
</reference>
<dbReference type="Pfam" id="PF24113">
    <property type="entry name" value="DUF7387"/>
    <property type="match status" value="1"/>
</dbReference>
<dbReference type="SUPFAM" id="SSF143100">
    <property type="entry name" value="TTHA1013/TTHA0281-like"/>
    <property type="match status" value="1"/>
</dbReference>
<evidence type="ECO:0000313" key="2">
    <source>
        <dbReference type="EMBL" id="MBB6091138.1"/>
    </source>
</evidence>
<dbReference type="Proteomes" id="UP000642919">
    <property type="component" value="Unassembled WGS sequence"/>
</dbReference>
<dbReference type="GeneID" id="68693020"/>
<sequence>MPTGVDPAITLTKDDGWWIAKDTETGVTSQGKTRTKALDNLDDALEGYHGAGEEPSNDELRDMGIDPENNQSSSLEDSPVFE</sequence>
<dbReference type="EMBL" id="JACHGX010000029">
    <property type="protein sequence ID" value="MBB6091138.1"/>
    <property type="molecule type" value="Genomic_DNA"/>
</dbReference>
<dbReference type="AlphaFoldDB" id="A0A841HFR3"/>
<protein>
    <submittedName>
        <fullName evidence="2">Putative RNase H-like HicB family nuclease</fullName>
    </submittedName>
</protein>
<dbReference type="OMA" id="GERGHEP"/>
<dbReference type="InterPro" id="IPR055811">
    <property type="entry name" value="DUF7387"/>
</dbReference>
<feature type="region of interest" description="Disordered" evidence="1">
    <location>
        <begin position="43"/>
        <end position="82"/>
    </location>
</feature>
<comment type="caution">
    <text evidence="2">The sequence shown here is derived from an EMBL/GenBank/DDBJ whole genome shotgun (WGS) entry which is preliminary data.</text>
</comment>
<dbReference type="RefSeq" id="WP_010901973.1">
    <property type="nucleotide sequence ID" value="NZ_JACHGX010000029.1"/>
</dbReference>
<organism evidence="2 3">
    <name type="scientific">Halobacterium salinarum</name>
    <name type="common">Halobacterium halobium</name>
    <dbReference type="NCBI Taxonomy" id="2242"/>
    <lineage>
        <taxon>Archaea</taxon>
        <taxon>Methanobacteriati</taxon>
        <taxon>Methanobacteriota</taxon>
        <taxon>Stenosarchaea group</taxon>
        <taxon>Halobacteria</taxon>
        <taxon>Halobacteriales</taxon>
        <taxon>Halobacteriaceae</taxon>
        <taxon>Halobacterium</taxon>
    </lineage>
</organism>
<evidence type="ECO:0000256" key="1">
    <source>
        <dbReference type="SAM" id="MobiDB-lite"/>
    </source>
</evidence>
<dbReference type="InterPro" id="IPR035069">
    <property type="entry name" value="TTHA1013/TTHA0281-like"/>
</dbReference>
<dbReference type="Gene3D" id="3.30.160.250">
    <property type="match status" value="1"/>
</dbReference>
<name>A0A841HFR3_HALSI</name>
<evidence type="ECO:0000313" key="3">
    <source>
        <dbReference type="Proteomes" id="UP000642919"/>
    </source>
</evidence>
<accession>A0A841HFR3</accession>
<proteinExistence type="predicted"/>